<dbReference type="OrthoDB" id="85689at2157"/>
<evidence type="ECO:0000256" key="1">
    <source>
        <dbReference type="SAM" id="MobiDB-lite"/>
    </source>
</evidence>
<dbReference type="RefSeq" id="WP_006076434.1">
    <property type="nucleotide sequence ID" value="NZ_AOMD01000011.1"/>
</dbReference>
<dbReference type="Pfam" id="PF07690">
    <property type="entry name" value="MFS_1"/>
    <property type="match status" value="1"/>
</dbReference>
<proteinExistence type="predicted"/>
<feature type="transmembrane region" description="Helical" evidence="2">
    <location>
        <begin position="166"/>
        <end position="183"/>
    </location>
</feature>
<accession>M0MNN9</accession>
<evidence type="ECO:0000256" key="2">
    <source>
        <dbReference type="SAM" id="Phobius"/>
    </source>
</evidence>
<dbReference type="PROSITE" id="PS50850">
    <property type="entry name" value="MFS"/>
    <property type="match status" value="1"/>
</dbReference>
<dbReference type="PATRIC" id="fig|1227455.4.peg.623"/>
<dbReference type="SUPFAM" id="SSF103473">
    <property type="entry name" value="MFS general substrate transporter"/>
    <property type="match status" value="1"/>
</dbReference>
<evidence type="ECO:0000313" key="4">
    <source>
        <dbReference type="EMBL" id="EMA46978.1"/>
    </source>
</evidence>
<feature type="domain" description="Major facilitator superfamily (MFS) profile" evidence="3">
    <location>
        <begin position="1"/>
        <end position="434"/>
    </location>
</feature>
<name>M0MNN9_9EURY</name>
<protein>
    <recommendedName>
        <fullName evidence="3">Major facilitator superfamily (MFS) profile domain-containing protein</fullName>
    </recommendedName>
</protein>
<feature type="transmembrane region" description="Helical" evidence="2">
    <location>
        <begin position="344"/>
        <end position="363"/>
    </location>
</feature>
<keyword evidence="5" id="KW-1185">Reference proteome</keyword>
<dbReference type="InParanoid" id="M0MNN9"/>
<comment type="caution">
    <text evidence="4">The sequence shown here is derived from an EMBL/GenBank/DDBJ whole genome shotgun (WGS) entry which is preliminary data.</text>
</comment>
<reference evidence="4 5" key="1">
    <citation type="journal article" date="2014" name="PLoS Genet.">
        <title>Phylogenetically driven sequencing of extremely halophilic archaea reveals strategies for static and dynamic osmo-response.</title>
        <authorList>
            <person name="Becker E.A."/>
            <person name="Seitzer P.M."/>
            <person name="Tritt A."/>
            <person name="Larsen D."/>
            <person name="Krusor M."/>
            <person name="Yao A.I."/>
            <person name="Wu D."/>
            <person name="Madern D."/>
            <person name="Eisen J.A."/>
            <person name="Darling A.E."/>
            <person name="Facciotti M.T."/>
        </authorList>
    </citation>
    <scope>NUCLEOTIDE SEQUENCE [LARGE SCALE GENOMIC DNA]</scope>
    <source>
        <strain evidence="4 5">DSM 5350</strain>
    </source>
</reference>
<keyword evidence="2" id="KW-1133">Transmembrane helix</keyword>
<feature type="transmembrane region" description="Helical" evidence="2">
    <location>
        <begin position="320"/>
        <end position="338"/>
    </location>
</feature>
<feature type="region of interest" description="Disordered" evidence="1">
    <location>
        <begin position="192"/>
        <end position="225"/>
    </location>
</feature>
<feature type="compositionally biased region" description="Acidic residues" evidence="1">
    <location>
        <begin position="205"/>
        <end position="225"/>
    </location>
</feature>
<dbReference type="PANTHER" id="PTHR23530">
    <property type="entry name" value="TRANSPORT PROTEIN-RELATED"/>
    <property type="match status" value="1"/>
</dbReference>
<dbReference type="EMBL" id="AOMD01000011">
    <property type="protein sequence ID" value="EMA46978.1"/>
    <property type="molecule type" value="Genomic_DNA"/>
</dbReference>
<feature type="transmembrane region" description="Helical" evidence="2">
    <location>
        <begin position="291"/>
        <end position="308"/>
    </location>
</feature>
<dbReference type="AlphaFoldDB" id="M0MNN9"/>
<dbReference type="InterPro" id="IPR036259">
    <property type="entry name" value="MFS_trans_sf"/>
</dbReference>
<keyword evidence="2" id="KW-0812">Transmembrane</keyword>
<dbReference type="Proteomes" id="UP000011669">
    <property type="component" value="Unassembled WGS sequence"/>
</dbReference>
<feature type="transmembrane region" description="Helical" evidence="2">
    <location>
        <begin position="409"/>
        <end position="430"/>
    </location>
</feature>
<gene>
    <name evidence="4" type="ORF">C449_03059</name>
</gene>
<dbReference type="InterPro" id="IPR020846">
    <property type="entry name" value="MFS_dom"/>
</dbReference>
<organism evidence="4 5">
    <name type="scientific">Halococcus saccharolyticus DSM 5350</name>
    <dbReference type="NCBI Taxonomy" id="1227455"/>
    <lineage>
        <taxon>Archaea</taxon>
        <taxon>Methanobacteriati</taxon>
        <taxon>Methanobacteriota</taxon>
        <taxon>Stenosarchaea group</taxon>
        <taxon>Halobacteria</taxon>
        <taxon>Halobacteriales</taxon>
        <taxon>Halococcaceae</taxon>
        <taxon>Halococcus</taxon>
    </lineage>
</organism>
<feature type="transmembrane region" description="Helical" evidence="2">
    <location>
        <begin position="28"/>
        <end position="53"/>
    </location>
</feature>
<dbReference type="Gene3D" id="1.20.1250.20">
    <property type="entry name" value="MFS general substrate transporter like domains"/>
    <property type="match status" value="1"/>
</dbReference>
<keyword evidence="2" id="KW-0472">Membrane</keyword>
<feature type="transmembrane region" description="Helical" evidence="2">
    <location>
        <begin position="249"/>
        <end position="271"/>
    </location>
</feature>
<dbReference type="InterPro" id="IPR053160">
    <property type="entry name" value="MFS_DHA3_Transporter"/>
</dbReference>
<dbReference type="GO" id="GO:0022857">
    <property type="term" value="F:transmembrane transporter activity"/>
    <property type="evidence" value="ECO:0007669"/>
    <property type="project" value="InterPro"/>
</dbReference>
<dbReference type="PANTHER" id="PTHR23530:SF1">
    <property type="entry name" value="PERMEASE, MAJOR FACILITATOR SUPERFAMILY-RELATED"/>
    <property type="match status" value="1"/>
</dbReference>
<feature type="transmembrane region" description="Helical" evidence="2">
    <location>
        <begin position="375"/>
        <end position="397"/>
    </location>
</feature>
<evidence type="ECO:0000313" key="5">
    <source>
        <dbReference type="Proteomes" id="UP000011669"/>
    </source>
</evidence>
<dbReference type="InterPro" id="IPR011701">
    <property type="entry name" value="MFS"/>
</dbReference>
<feature type="transmembrane region" description="Helical" evidence="2">
    <location>
        <begin position="74"/>
        <end position="91"/>
    </location>
</feature>
<dbReference type="STRING" id="1227455.C449_03059"/>
<sequence length="444" mass="46969">MEFTDRPSAVWRYYLYRATSHVGFQYPIYILFLQANGLSFTAIGAIASIQSLVVIAGEVPSGYVGDRIGRRNSLVIASIMFLISGASYLVATDFIGFTFTFVALSFGQTFVSGSGSAWLYDTLDEHGLEDEFTHISGRASAISSGAQTIAMLTGGVFYVVDPYYPFIAAVVLNSVNVVSALSLPKNTLYADRSAETDSSTTETDSPSEAEDSEEADGEGDETDEEEHLSVLEALPVIREQLSQPALRSFIVYMALFGGALMTADIYVQPIAQEALRTSLGPLLDAWGVPEAATLGVLYAAFTGVSAIASDYAGDIEDRFGVGRALLFAPVAMAVIYLLPVVAPLLAFPMFFVMRGGFSIVFPISGRYLNDRIESVGRATVLSAVAMVRAVAGVPFRVGSGVVADYASPLVAVAALGAVFLVGAAALSLWAPPIHTGTDTAAPAD</sequence>
<evidence type="ECO:0000259" key="3">
    <source>
        <dbReference type="PROSITE" id="PS50850"/>
    </source>
</evidence>